<dbReference type="Pfam" id="PF01501">
    <property type="entry name" value="Glyco_transf_8"/>
    <property type="match status" value="1"/>
</dbReference>
<dbReference type="OrthoDB" id="26401at2759"/>
<dbReference type="InterPro" id="IPR024990">
    <property type="entry name" value="Apc1"/>
</dbReference>
<evidence type="ECO:0000256" key="1">
    <source>
        <dbReference type="ARBA" id="ARBA00010547"/>
    </source>
</evidence>
<gene>
    <name evidence="9" type="ORF">N7449_009084</name>
</gene>
<reference evidence="9" key="2">
    <citation type="journal article" date="2023" name="IMA Fungus">
        <title>Comparative genomic study of the Penicillium genus elucidates a diverse pangenome and 15 lateral gene transfer events.</title>
        <authorList>
            <person name="Petersen C."/>
            <person name="Sorensen T."/>
            <person name="Nielsen M.R."/>
            <person name="Sondergaard T.E."/>
            <person name="Sorensen J.L."/>
            <person name="Fitzpatrick D.A."/>
            <person name="Frisvad J.C."/>
            <person name="Nielsen K.L."/>
        </authorList>
    </citation>
    <scope>NUCLEOTIDE SEQUENCE</scope>
    <source>
        <strain evidence="9">IBT 20477</strain>
    </source>
</reference>
<dbReference type="GO" id="GO:0060090">
    <property type="term" value="F:molecular adaptor activity"/>
    <property type="evidence" value="ECO:0007669"/>
    <property type="project" value="TreeGrafter"/>
</dbReference>
<dbReference type="Proteomes" id="UP001150942">
    <property type="component" value="Unassembled WGS sequence"/>
</dbReference>
<feature type="region of interest" description="Disordered" evidence="6">
    <location>
        <begin position="340"/>
        <end position="406"/>
    </location>
</feature>
<dbReference type="PANTHER" id="PTHR12827">
    <property type="entry name" value="MEIOTIC CHECKPOINT REGULATOR TSG24 FAMILY MEMBER"/>
    <property type="match status" value="1"/>
</dbReference>
<name>A0A9W9JBA9_9EURO</name>
<evidence type="ECO:0000256" key="4">
    <source>
        <dbReference type="ARBA" id="ARBA00022776"/>
    </source>
</evidence>
<dbReference type="FunFam" id="1.25.10.10:FF:000400">
    <property type="entry name" value="20S cyclosome subunit (APC1/BimE), putative"/>
    <property type="match status" value="1"/>
</dbReference>
<dbReference type="Pfam" id="PF21282">
    <property type="entry name" value="APC1_3rd"/>
    <property type="match status" value="1"/>
</dbReference>
<comment type="similarity">
    <text evidence="1">Belongs to the APC1 family.</text>
</comment>
<dbReference type="InterPro" id="IPR049255">
    <property type="entry name" value="Apc1_N"/>
</dbReference>
<feature type="region of interest" description="Disordered" evidence="6">
    <location>
        <begin position="91"/>
        <end position="118"/>
    </location>
</feature>
<dbReference type="SUPFAM" id="SSF53448">
    <property type="entry name" value="Nucleotide-diphospho-sugar transferases"/>
    <property type="match status" value="1"/>
</dbReference>
<evidence type="ECO:0000256" key="3">
    <source>
        <dbReference type="ARBA" id="ARBA00022737"/>
    </source>
</evidence>
<feature type="compositionally biased region" description="Basic and acidic residues" evidence="6">
    <location>
        <begin position="340"/>
        <end position="355"/>
    </location>
</feature>
<feature type="domain" description="Anaphase-promoting complex subunit 1 beta-sandwich" evidence="8">
    <location>
        <begin position="1766"/>
        <end position="1844"/>
    </location>
</feature>
<dbReference type="Gene3D" id="1.25.10.10">
    <property type="entry name" value="Leucine-rich Repeat Variant"/>
    <property type="match status" value="2"/>
</dbReference>
<reference evidence="9" key="1">
    <citation type="submission" date="2022-11" db="EMBL/GenBank/DDBJ databases">
        <authorList>
            <person name="Petersen C."/>
        </authorList>
    </citation>
    <scope>NUCLEOTIDE SEQUENCE</scope>
    <source>
        <strain evidence="9">IBT 20477</strain>
    </source>
</reference>
<dbReference type="PANTHER" id="PTHR12827:SF3">
    <property type="entry name" value="ANAPHASE-PROMOTING COMPLEX SUBUNIT 1"/>
    <property type="match status" value="1"/>
</dbReference>
<evidence type="ECO:0000313" key="9">
    <source>
        <dbReference type="EMBL" id="KAJ5192942.1"/>
    </source>
</evidence>
<dbReference type="GO" id="GO:0005680">
    <property type="term" value="C:anaphase-promoting complex"/>
    <property type="evidence" value="ECO:0007669"/>
    <property type="project" value="InterPro"/>
</dbReference>
<feature type="region of interest" description="Disordered" evidence="6">
    <location>
        <begin position="188"/>
        <end position="245"/>
    </location>
</feature>
<dbReference type="EMBL" id="JAPQKQ010000006">
    <property type="protein sequence ID" value="KAJ5192942.1"/>
    <property type="molecule type" value="Genomic_DNA"/>
</dbReference>
<dbReference type="InterPro" id="IPR048971">
    <property type="entry name" value="Apc1_3rd"/>
</dbReference>
<dbReference type="InterPro" id="IPR029044">
    <property type="entry name" value="Nucleotide-diphossugar_trans"/>
</dbReference>
<dbReference type="FunFam" id="1.25.10.10:FF:000217">
    <property type="entry name" value="20S cyclosome subunit (APC1/BimE)"/>
    <property type="match status" value="1"/>
</dbReference>
<feature type="domain" description="Anaphase-promoting complex subunit 1 N-terminal" evidence="7">
    <location>
        <begin position="29"/>
        <end position="799"/>
    </location>
</feature>
<feature type="compositionally biased region" description="Polar residues" evidence="6">
    <location>
        <begin position="98"/>
        <end position="111"/>
    </location>
</feature>
<dbReference type="GO" id="GO:0016757">
    <property type="term" value="F:glycosyltransferase activity"/>
    <property type="evidence" value="ECO:0007669"/>
    <property type="project" value="InterPro"/>
</dbReference>
<protein>
    <recommendedName>
        <fullName evidence="11">Anaphase-promoting complex subunit 1</fullName>
    </recommendedName>
</protein>
<evidence type="ECO:0008006" key="11">
    <source>
        <dbReference type="Google" id="ProtNLM"/>
    </source>
</evidence>
<dbReference type="GO" id="GO:0007091">
    <property type="term" value="P:metaphase/anaphase transition of mitotic cell cycle"/>
    <property type="evidence" value="ECO:0007669"/>
    <property type="project" value="TreeGrafter"/>
</dbReference>
<proteinExistence type="inferred from homology"/>
<dbReference type="Gene3D" id="3.90.550.10">
    <property type="entry name" value="Spore Coat Polysaccharide Biosynthesis Protein SpsA, Chain A"/>
    <property type="match status" value="1"/>
</dbReference>
<evidence type="ECO:0000256" key="5">
    <source>
        <dbReference type="ARBA" id="ARBA00023306"/>
    </source>
</evidence>
<keyword evidence="2" id="KW-0132">Cell division</keyword>
<organism evidence="9 10">
    <name type="scientific">Penicillium cf. viridicatum</name>
    <dbReference type="NCBI Taxonomy" id="2972119"/>
    <lineage>
        <taxon>Eukaryota</taxon>
        <taxon>Fungi</taxon>
        <taxon>Dikarya</taxon>
        <taxon>Ascomycota</taxon>
        <taxon>Pezizomycotina</taxon>
        <taxon>Eurotiomycetes</taxon>
        <taxon>Eurotiomycetidae</taxon>
        <taxon>Eurotiales</taxon>
        <taxon>Aspergillaceae</taxon>
        <taxon>Penicillium</taxon>
    </lineage>
</organism>
<dbReference type="GO" id="GO:0051301">
    <property type="term" value="P:cell division"/>
    <property type="evidence" value="ECO:0007669"/>
    <property type="project" value="UniProtKB-KW"/>
</dbReference>
<dbReference type="InterPro" id="IPR011989">
    <property type="entry name" value="ARM-like"/>
</dbReference>
<keyword evidence="4" id="KW-0498">Mitosis</keyword>
<evidence type="ECO:0000259" key="8">
    <source>
        <dbReference type="Pfam" id="PF21282"/>
    </source>
</evidence>
<keyword evidence="3" id="KW-0677">Repeat</keyword>
<evidence type="ECO:0000259" key="7">
    <source>
        <dbReference type="Pfam" id="PF12859"/>
    </source>
</evidence>
<evidence type="ECO:0000256" key="2">
    <source>
        <dbReference type="ARBA" id="ARBA00022618"/>
    </source>
</evidence>
<dbReference type="Pfam" id="PF12859">
    <property type="entry name" value="ANAPC1"/>
    <property type="match status" value="1"/>
</dbReference>
<keyword evidence="5" id="KW-0131">Cell cycle</keyword>
<dbReference type="GO" id="GO:0070979">
    <property type="term" value="P:protein K11-linked ubiquitination"/>
    <property type="evidence" value="ECO:0007669"/>
    <property type="project" value="TreeGrafter"/>
</dbReference>
<dbReference type="CDD" id="cd02537">
    <property type="entry name" value="GT8_Glycogenin"/>
    <property type="match status" value="1"/>
</dbReference>
<dbReference type="InterPro" id="IPR002495">
    <property type="entry name" value="Glyco_trans_8"/>
</dbReference>
<evidence type="ECO:0000313" key="10">
    <source>
        <dbReference type="Proteomes" id="UP001150942"/>
    </source>
</evidence>
<keyword evidence="10" id="KW-1185">Reference proteome</keyword>
<feature type="region of interest" description="Disordered" evidence="6">
    <location>
        <begin position="2075"/>
        <end position="2098"/>
    </location>
</feature>
<accession>A0A9W9JBA9</accession>
<feature type="compositionally biased region" description="Low complexity" evidence="6">
    <location>
        <begin position="2078"/>
        <end position="2088"/>
    </location>
</feature>
<dbReference type="GO" id="GO:0031145">
    <property type="term" value="P:anaphase-promoting complex-dependent catabolic process"/>
    <property type="evidence" value="ECO:0007669"/>
    <property type="project" value="TreeGrafter"/>
</dbReference>
<sequence length="2376" mass="262977">MASVRSLGIHEPSAVSYLVSEGILPPEPSEDHYNWTLCVDESGLTGPVDDELVWTKHCVVWSRAGMVKRVFRMDPEKEEIRHALFTRFATEDTKHSKTTPSSRPEATTGTQKQKRTEPFSTLDLHGDARVAVVAPQHSNEALSRALVVVLKSQAHIFFVAGNSHTIPLPFEVDSVFATPRGLIFQRKVQDENDGSQHPTAPPNSFMSASLFDPGASQSFSLSKNRRPSTKSSAAPGPSWVPNASSSTDLPRVFSLINPHSEMGLVVTSQTSRWLQSSVNSTRRRPFGLEVLDPVDEIVYISPKDELSGTNRPNSGPLILVVTINTTTGIYTIWTARYKDDESGGSMKDKARRETGGARSVRRSSHFGMATGATTPAARSGATRESFGPRTDNWPSTQLSEGKTDAEDDLASRVAQDFGDVGVPLKTSRRVSSLLARTDLATSQDRITFSDLATGSQSSTMPHGAGFRQSIGGASARASFGFNPRGSLPPGTGSVYSTAGSFLDTPVDKLLEELNNDSLSPGFENIALRESTSGLPEELILTKVESFSSQFSGSFQKEPASRRLKVSTLASTEFGSAHKGNTASLAVYIVDQEAQKLTIVNLRADREPIPKNRKKKSKAAEQRPLLVRAVRIQNVSNVLDACRISDGDLSRILSLSETESGHRELSLQTLWGSPVKVEVPVPLQLYEPDGISANKLESRPRESGVNRVMADPDLVFNKFDHGCSRGKIDLVDTDKQRHRLQIRMEPRNELVKKILKICKFALRESENAGDGIMVAWWEVMKWLRGKEENNIEWTAMTVVLLSLAAPFVAPPQTQTPKRARRKKGLLRSSSGGHLDLESWESMLDLESGSSGVVAPWMMDSSWGWIVEQDAIEGLASGDAHKGANASRSTYRQNSYLIRCIALSREFLQTPQGLRAAGRDGYLPISEAFSENTRCTALCSVLVALHLLREEQKLSTCDSEESQRPLGLLAPVIAQLGGWLGWESWKWTEDAYYGTEMTSMERWQFEDNTHITGLKVPAEPFPPPSIFEFLMGAAAHRSPTLFVSLLDIVNASERTPRKGRMWRECFSITPRTCALNGFFTEVHSVSTPLEKIKLLQRWGFTKSVIDSFPEGVSAPLYEAVMQCQIEASTSWNATLLELIDREDLYMSMNPAQTNSLAAPQQPNHNAIRDFHYISSSALDIDTINAFEASAEADRYSVTRLIFRDDKRFMEAAKLLNQSKAPVAECIAEPGWSDSDLLEAQKEIVQLVTVRTLSTPAGRAMLTFSGRLPLLTEKLPIPSFSLQCVMKPDNVTVSADRSAFSEEKVCWAFFHNGVSTGLAISKASKGIDTSWILFNKPQDLTNRHAGFLLALGLNGHLKSLAKWVAFKYLTPKHTMTSIGLLLGLSASYLGTMDTLITRLLSVHVTRMLPLGAAELNLSPLTQTAGIMGIGLLYCGSQHRRMSEVMLSEIENSEQDEQAAATGEELRDEGYRLAAGFALGFINLGKGDDLRGMRDMHIVERLLSIAVGTKTVEIAHVLDRATAGATIALMIIFMKTNDSVLAKKIDIPDTTVRFDYVRPDLFLLRTLARHLIMWDSIKPTAEWISQSLPEVYRGRSRLTDVRRLRSEDMPFFNIIAGLCFAVGLRHAGSGQTQARDLLLFYLDQLIRISRLPVRSYDARLARNSVRNCQDVVALSAAAVMAGTGDLALFRRLRSLHGRIDADTPYGSHMAAHMAVGVLFLGGGSYTLGTSNRAVTALICAFYPIFPTTVLDNKCHLQAFRHLWVLAAEPRCLVPRDLDTRRPISTPITITSHDETTRTVSAPCLLPDPSSIARIEIRGPDHWPLVLDFSQNDALREKFLRGDPSVYLRRKATYSPSSSTSVFASTLTGLSEAQDILPATAGPLSNPTKGLLPSAWPTRTALLTGKPSAAMTPSQNPWDWVFHLPSLQDLDIRERSLVLPSSFPMRSTRITTDLVSVPPWLRTSAVDARLALSHTVRNIVQSARGRGADPDQIRDRIWQLRLLFDWLDRTQPGDERDHISSRGLLSPAQGQPSGLWLRRDFVEEARWQVWGVQVGDLEVWASLITNMSYLPGLLTLHHSLNHPSPDQSNTNQPQPSPSPTQGTKYPFVAFYTSTFPAEGLKILQSRNIQSQWVPSVTPASTRNYAKDPRFAETWNKLVVFSLEQYERVVLLDGDILVRRNIDSLMELPLDDETDAEGKRVFAAAHACACNPMKKAHYPTNWIPSNCAYTTQHSTPADAQSIAPPPGSGVGMLNSGVLVVRPSARVYNEITAALQETARIERYDFPDQELLSDVFVGRWVPLPYVYNALKTLRMAGVHDSIWQDSEVRAVHYIFATKPWHEDVVDGDLSRLDETGVWWWRANWERMRVERGVGILDEFSESG</sequence>
<comment type="caution">
    <text evidence="9">The sequence shown here is derived from an EMBL/GenBank/DDBJ whole genome shotgun (WGS) entry which is preliminary data.</text>
</comment>
<evidence type="ECO:0000256" key="6">
    <source>
        <dbReference type="SAM" id="MobiDB-lite"/>
    </source>
</evidence>
<feature type="compositionally biased region" description="Polar residues" evidence="6">
    <location>
        <begin position="195"/>
        <end position="207"/>
    </location>
</feature>